<sequence>MLDYNEMVARQESGNTKVDGLQGDELDIIKHWCSMVAQELMAAGSAQQAPFGEVVINGIKAGLALGLEMDIVQGELMRRKISA</sequence>
<reference evidence="1" key="1">
    <citation type="submission" date="2020-03" db="EMBL/GenBank/DDBJ databases">
        <title>The deep terrestrial virosphere.</title>
        <authorList>
            <person name="Holmfeldt K."/>
            <person name="Nilsson E."/>
            <person name="Simone D."/>
            <person name="Lopez-Fernandez M."/>
            <person name="Wu X."/>
            <person name="de Brujin I."/>
            <person name="Lundin D."/>
            <person name="Andersson A."/>
            <person name="Bertilsson S."/>
            <person name="Dopson M."/>
        </authorList>
    </citation>
    <scope>NUCLEOTIDE SEQUENCE</scope>
    <source>
        <strain evidence="1">MM171A02344</strain>
    </source>
</reference>
<dbReference type="AlphaFoldDB" id="A0A6M3X4X8"/>
<organism evidence="1">
    <name type="scientific">viral metagenome</name>
    <dbReference type="NCBI Taxonomy" id="1070528"/>
    <lineage>
        <taxon>unclassified sequences</taxon>
        <taxon>metagenomes</taxon>
        <taxon>organismal metagenomes</taxon>
    </lineage>
</organism>
<name>A0A6M3X4X8_9ZZZZ</name>
<dbReference type="EMBL" id="MT143922">
    <property type="protein sequence ID" value="QJH92802.1"/>
    <property type="molecule type" value="Genomic_DNA"/>
</dbReference>
<evidence type="ECO:0000313" key="1">
    <source>
        <dbReference type="EMBL" id="QJH92802.1"/>
    </source>
</evidence>
<protein>
    <submittedName>
        <fullName evidence="1">Uncharacterized protein</fullName>
    </submittedName>
</protein>
<gene>
    <name evidence="1" type="ORF">MM171A02344_0003</name>
</gene>
<accession>A0A6M3X4X8</accession>
<proteinExistence type="predicted"/>